<sequence>MTYDLLAHFIKIGGTVAFTSVFVLAIIYALWPQNRERFERAAHLPLETHDAPETDHD</sequence>
<proteinExistence type="predicted"/>
<protein>
    <recommendedName>
        <fullName evidence="4">Cbb3-type cytochrome c oxidase subunit 3</fullName>
    </recommendedName>
</protein>
<dbReference type="RefSeq" id="WP_284386697.1">
    <property type="nucleotide sequence ID" value="NZ_BSNK01000001.1"/>
</dbReference>
<dbReference type="EMBL" id="BSNK01000001">
    <property type="protein sequence ID" value="GLQ22378.1"/>
    <property type="molecule type" value="Genomic_DNA"/>
</dbReference>
<organism evidence="2 3">
    <name type="scientific">Algimonas ampicilliniresistens</name>
    <dbReference type="NCBI Taxonomy" id="1298735"/>
    <lineage>
        <taxon>Bacteria</taxon>
        <taxon>Pseudomonadati</taxon>
        <taxon>Pseudomonadota</taxon>
        <taxon>Alphaproteobacteria</taxon>
        <taxon>Maricaulales</taxon>
        <taxon>Robiginitomaculaceae</taxon>
        <taxon>Algimonas</taxon>
    </lineage>
</organism>
<dbReference type="Proteomes" id="UP001161391">
    <property type="component" value="Unassembled WGS sequence"/>
</dbReference>
<accession>A0ABQ5V4H9</accession>
<dbReference type="Pfam" id="PF05545">
    <property type="entry name" value="FixQ"/>
    <property type="match status" value="1"/>
</dbReference>
<keyword evidence="1" id="KW-0812">Transmembrane</keyword>
<reference evidence="2" key="1">
    <citation type="journal article" date="2014" name="Int. J. Syst. Evol. Microbiol.">
        <title>Complete genome of a new Firmicutes species belonging to the dominant human colonic microbiota ('Ruminococcus bicirculans') reveals two chromosomes and a selective capacity to utilize plant glucans.</title>
        <authorList>
            <consortium name="NISC Comparative Sequencing Program"/>
            <person name="Wegmann U."/>
            <person name="Louis P."/>
            <person name="Goesmann A."/>
            <person name="Henrissat B."/>
            <person name="Duncan S.H."/>
            <person name="Flint H.J."/>
        </authorList>
    </citation>
    <scope>NUCLEOTIDE SEQUENCE</scope>
    <source>
        <strain evidence="2">NBRC 108219</strain>
    </source>
</reference>
<name>A0ABQ5V4H9_9PROT</name>
<keyword evidence="1" id="KW-1133">Transmembrane helix</keyword>
<dbReference type="CDD" id="cd01324">
    <property type="entry name" value="cbb3_Oxidase_CcoQ"/>
    <property type="match status" value="1"/>
</dbReference>
<evidence type="ECO:0000313" key="2">
    <source>
        <dbReference type="EMBL" id="GLQ22378.1"/>
    </source>
</evidence>
<dbReference type="InterPro" id="IPR008621">
    <property type="entry name" value="Cbb3-typ_cyt_oxidase_comp"/>
</dbReference>
<feature type="transmembrane region" description="Helical" evidence="1">
    <location>
        <begin position="6"/>
        <end position="31"/>
    </location>
</feature>
<gene>
    <name evidence="2" type="ORF">GCM10007853_02520</name>
</gene>
<evidence type="ECO:0000313" key="3">
    <source>
        <dbReference type="Proteomes" id="UP001161391"/>
    </source>
</evidence>
<reference evidence="2" key="2">
    <citation type="submission" date="2023-01" db="EMBL/GenBank/DDBJ databases">
        <title>Draft genome sequence of Algimonas ampicilliniresistens strain NBRC 108219.</title>
        <authorList>
            <person name="Sun Q."/>
            <person name="Mori K."/>
        </authorList>
    </citation>
    <scope>NUCLEOTIDE SEQUENCE</scope>
    <source>
        <strain evidence="2">NBRC 108219</strain>
    </source>
</reference>
<evidence type="ECO:0008006" key="4">
    <source>
        <dbReference type="Google" id="ProtNLM"/>
    </source>
</evidence>
<keyword evidence="3" id="KW-1185">Reference proteome</keyword>
<evidence type="ECO:0000256" key="1">
    <source>
        <dbReference type="SAM" id="Phobius"/>
    </source>
</evidence>
<comment type="caution">
    <text evidence="2">The sequence shown here is derived from an EMBL/GenBank/DDBJ whole genome shotgun (WGS) entry which is preliminary data.</text>
</comment>
<keyword evidence="1" id="KW-0472">Membrane</keyword>